<gene>
    <name evidence="4" type="ORF">ALO63_04097</name>
</gene>
<sequence length="553" mass="61387">MASTERGTKPVFFAKGMTIMITRIHIRGYRIYKDFNLLPNPKMNILVGGNDAGKSTLMEAVSLALNGRIGGRSVLEELNPHWFNTELVQEFVAQRTAGKKPALPEILIELYLRDEDELQVLCGAVNTAVPTHACPGVFLRIYPNEEYQDMLDDWLKAPNALLPVEYYTCEWRSFADRELTKRPRVLSVATIDSRTVKSSAGVDYHLRQILSDHLETTEKAEISLGFRTVKASMTEGALATVNTRFSTLGASLLAEPMALAMDQTSRTSWESVITPHVDNVPFSMAGQGQQAAIKISLAMKRHSAKVKIVMIEEPENHLSHTSLSTLLDRVEKLASDDQQLFVSTHSTYVLNRLGLNSLHLLNRNHASKITALDPGTVRYFQRLPGYDTLRLVLAKKVVLVEGPSDEIIFERVFNDAHRLKPMAAGVDVISMRGLALARCLELCAAVDKPVAVMRDNDGIKPADLRVPVAKWLDGKKRELFIGEVSDGRTLEPQLITANGEPHLRDVLGITPKADLVTWMTREKTEGALLIAESPKALTAPNYMKEAAEFIQNA</sequence>
<dbReference type="PANTHER" id="PTHR43581:SF4">
    <property type="entry name" value="ATP_GTP PHOSPHATASE"/>
    <property type="match status" value="1"/>
</dbReference>
<evidence type="ECO:0000259" key="3">
    <source>
        <dbReference type="Pfam" id="PF20469"/>
    </source>
</evidence>
<dbReference type="PANTHER" id="PTHR43581">
    <property type="entry name" value="ATP/GTP PHOSPHATASE"/>
    <property type="match status" value="1"/>
</dbReference>
<organism evidence="4 5">
    <name type="scientific">Pseudomonas amygdali pv. mori</name>
    <dbReference type="NCBI Taxonomy" id="34065"/>
    <lineage>
        <taxon>Bacteria</taxon>
        <taxon>Pseudomonadati</taxon>
        <taxon>Pseudomonadota</taxon>
        <taxon>Gammaproteobacteria</taxon>
        <taxon>Pseudomonadales</taxon>
        <taxon>Pseudomonadaceae</taxon>
        <taxon>Pseudomonas</taxon>
        <taxon>Pseudomonas amygdali</taxon>
    </lineage>
</organism>
<comment type="caution">
    <text evidence="4">The sequence shown here is derived from an EMBL/GenBank/DDBJ whole genome shotgun (WGS) entry which is preliminary data.</text>
</comment>
<dbReference type="PATRIC" id="fig|34065.5.peg.5978"/>
<dbReference type="Gene3D" id="3.40.50.300">
    <property type="entry name" value="P-loop containing nucleotide triphosphate hydrolases"/>
    <property type="match status" value="2"/>
</dbReference>
<feature type="domain" description="Rad50/SbcC-type AAA" evidence="2">
    <location>
        <begin position="23"/>
        <end position="71"/>
    </location>
</feature>
<dbReference type="GO" id="GO:0006302">
    <property type="term" value="P:double-strand break repair"/>
    <property type="evidence" value="ECO:0007669"/>
    <property type="project" value="InterPro"/>
</dbReference>
<dbReference type="Pfam" id="PF20469">
    <property type="entry name" value="OLD-like_TOPRIM"/>
    <property type="match status" value="1"/>
</dbReference>
<evidence type="ECO:0000313" key="4">
    <source>
        <dbReference type="EMBL" id="KPX96804.1"/>
    </source>
</evidence>
<dbReference type="GO" id="GO:0016887">
    <property type="term" value="F:ATP hydrolysis activity"/>
    <property type="evidence" value="ECO:0007669"/>
    <property type="project" value="InterPro"/>
</dbReference>
<protein>
    <recommendedName>
        <fullName evidence="6">ATP-dependent endonuclease</fullName>
    </recommendedName>
</protein>
<proteinExistence type="predicted"/>
<dbReference type="CDD" id="cd01026">
    <property type="entry name" value="TOPRIM_OLD"/>
    <property type="match status" value="1"/>
</dbReference>
<accession>A0A0P9V1W8</accession>
<feature type="domain" description="ATPase AAA-type core" evidence="1">
    <location>
        <begin position="278"/>
        <end position="351"/>
    </location>
</feature>
<dbReference type="InterPro" id="IPR034139">
    <property type="entry name" value="TOPRIM_OLD"/>
</dbReference>
<name>A0A0P9V1W8_PSEA0</name>
<dbReference type="AlphaFoldDB" id="A0A0P9V1W8"/>
<dbReference type="InterPro" id="IPR027417">
    <property type="entry name" value="P-loop_NTPase"/>
</dbReference>
<dbReference type="SUPFAM" id="SSF52540">
    <property type="entry name" value="P-loop containing nucleoside triphosphate hydrolases"/>
    <property type="match status" value="1"/>
</dbReference>
<dbReference type="GO" id="GO:0005524">
    <property type="term" value="F:ATP binding"/>
    <property type="evidence" value="ECO:0007669"/>
    <property type="project" value="InterPro"/>
</dbReference>
<dbReference type="EMBL" id="LJQU01000206">
    <property type="protein sequence ID" value="KPX96804.1"/>
    <property type="molecule type" value="Genomic_DNA"/>
</dbReference>
<feature type="domain" description="OLD protein-like TOPRIM" evidence="3">
    <location>
        <begin position="393"/>
        <end position="457"/>
    </location>
</feature>
<evidence type="ECO:0008006" key="6">
    <source>
        <dbReference type="Google" id="ProtNLM"/>
    </source>
</evidence>
<evidence type="ECO:0000313" key="5">
    <source>
        <dbReference type="Proteomes" id="UP000050420"/>
    </source>
</evidence>
<dbReference type="Pfam" id="PF13304">
    <property type="entry name" value="AAA_21"/>
    <property type="match status" value="1"/>
</dbReference>
<reference evidence="4 5" key="1">
    <citation type="submission" date="2015-09" db="EMBL/GenBank/DDBJ databases">
        <title>Genome announcement of multiple Pseudomonas syringae strains.</title>
        <authorList>
            <person name="Thakur S."/>
            <person name="Wang P.W."/>
            <person name="Gong Y."/>
            <person name="Weir B.S."/>
            <person name="Guttman D.S."/>
        </authorList>
    </citation>
    <scope>NUCLEOTIDE SEQUENCE [LARGE SCALE GENOMIC DNA]</scope>
    <source>
        <strain evidence="4 5">ICMP4331</strain>
    </source>
</reference>
<dbReference type="InterPro" id="IPR051396">
    <property type="entry name" value="Bact_Antivir_Def_Nuclease"/>
</dbReference>
<dbReference type="InterPro" id="IPR003959">
    <property type="entry name" value="ATPase_AAA_core"/>
</dbReference>
<evidence type="ECO:0000259" key="2">
    <source>
        <dbReference type="Pfam" id="PF13476"/>
    </source>
</evidence>
<dbReference type="Proteomes" id="UP000050420">
    <property type="component" value="Unassembled WGS sequence"/>
</dbReference>
<evidence type="ECO:0000259" key="1">
    <source>
        <dbReference type="Pfam" id="PF13304"/>
    </source>
</evidence>
<dbReference type="Pfam" id="PF13476">
    <property type="entry name" value="AAA_23"/>
    <property type="match status" value="1"/>
</dbReference>
<dbReference type="InterPro" id="IPR038729">
    <property type="entry name" value="Rad50/SbcC_AAA"/>
</dbReference>